<sequence>MLQAKSFSIDVRMLAQMGEVLNHHPDREQFIRPLPERFRFSLLIRDQPYTNNRSYQFQFHSNSNARVKTSSEYGC</sequence>
<protein>
    <submittedName>
        <fullName evidence="1">Uncharacterized protein</fullName>
    </submittedName>
</protein>
<dbReference type="KEGG" id="xpo:XPG1_1954"/>
<accession>A0A068R3J1</accession>
<dbReference type="STRING" id="1354304.XPG1_1954"/>
<dbReference type="Proteomes" id="UP000032735">
    <property type="component" value="Chromosome"/>
</dbReference>
<dbReference type="HOGENOM" id="CLU_2670285_0_0_6"/>
<proteinExistence type="predicted"/>
<dbReference type="EMBL" id="FO704551">
    <property type="protein sequence ID" value="CDG21609.1"/>
    <property type="molecule type" value="Genomic_DNA"/>
</dbReference>
<dbReference type="AlphaFoldDB" id="A0A068R3J1"/>
<organism evidence="1 2">
    <name type="scientific">Xenorhabdus poinarii G6</name>
    <dbReference type="NCBI Taxonomy" id="1354304"/>
    <lineage>
        <taxon>Bacteria</taxon>
        <taxon>Pseudomonadati</taxon>
        <taxon>Pseudomonadota</taxon>
        <taxon>Gammaproteobacteria</taxon>
        <taxon>Enterobacterales</taxon>
        <taxon>Morganellaceae</taxon>
        <taxon>Xenorhabdus</taxon>
    </lineage>
</organism>
<reference evidence="1 2" key="1">
    <citation type="submission" date="2013-07" db="EMBL/GenBank/DDBJ databases">
        <authorList>
            <person name="Genoscope - CEA"/>
        </authorList>
    </citation>
    <scope>NUCLEOTIDE SEQUENCE [LARGE SCALE GENOMIC DNA]</scope>
    <source>
        <strain evidence="1 2">G6</strain>
    </source>
</reference>
<evidence type="ECO:0000313" key="1">
    <source>
        <dbReference type="EMBL" id="CDG21609.1"/>
    </source>
</evidence>
<keyword evidence="2" id="KW-1185">Reference proteome</keyword>
<name>A0A068R3J1_9GAMM</name>
<gene>
    <name evidence="1" type="ORF">XPG1_1954</name>
</gene>
<evidence type="ECO:0000313" key="2">
    <source>
        <dbReference type="Proteomes" id="UP000032735"/>
    </source>
</evidence>